<feature type="domain" description="Peptidase S1" evidence="11">
    <location>
        <begin position="42"/>
        <end position="264"/>
    </location>
</feature>
<reference evidence="12" key="1">
    <citation type="submission" date="2025-08" db="UniProtKB">
        <authorList>
            <consortium name="Ensembl"/>
        </authorList>
    </citation>
    <scope>IDENTIFICATION</scope>
</reference>
<dbReference type="EC" id="3.4.21.4" evidence="9"/>
<keyword evidence="3" id="KW-0732">Signal</keyword>
<evidence type="ECO:0000256" key="6">
    <source>
        <dbReference type="ARBA" id="ARBA00023145"/>
    </source>
</evidence>
<dbReference type="Gene3D" id="2.40.10.10">
    <property type="entry name" value="Trypsin-like serine proteases"/>
    <property type="match status" value="2"/>
</dbReference>
<evidence type="ECO:0000256" key="7">
    <source>
        <dbReference type="ARBA" id="ARBA00023157"/>
    </source>
</evidence>
<dbReference type="PANTHER" id="PTHR24271">
    <property type="entry name" value="KALLIKREIN-RELATED"/>
    <property type="match status" value="1"/>
</dbReference>
<evidence type="ECO:0000259" key="11">
    <source>
        <dbReference type="PROSITE" id="PS50240"/>
    </source>
</evidence>
<dbReference type="FunFam" id="2.40.10.10:FF:000005">
    <property type="entry name" value="Serine protease 37"/>
    <property type="match status" value="1"/>
</dbReference>
<dbReference type="Pfam" id="PF00089">
    <property type="entry name" value="Trypsin"/>
    <property type="match status" value="1"/>
</dbReference>
<evidence type="ECO:0000256" key="5">
    <source>
        <dbReference type="ARBA" id="ARBA00022825"/>
    </source>
</evidence>
<evidence type="ECO:0000256" key="8">
    <source>
        <dbReference type="ARBA" id="ARBA00036320"/>
    </source>
</evidence>
<evidence type="ECO:0000256" key="10">
    <source>
        <dbReference type="RuleBase" id="RU363034"/>
    </source>
</evidence>
<dbReference type="SMART" id="SM00020">
    <property type="entry name" value="Tryp_SPc"/>
    <property type="match status" value="1"/>
</dbReference>
<evidence type="ECO:0000256" key="4">
    <source>
        <dbReference type="ARBA" id="ARBA00022801"/>
    </source>
</evidence>
<keyword evidence="7" id="KW-1015">Disulfide bond</keyword>
<keyword evidence="13" id="KW-1185">Reference proteome</keyword>
<dbReference type="PROSITE" id="PS00135">
    <property type="entry name" value="TRYPSIN_SER"/>
    <property type="match status" value="1"/>
</dbReference>
<dbReference type="GeneTree" id="ENSGT01030000234551"/>
<keyword evidence="5 10" id="KW-0720">Serine protease</keyword>
<dbReference type="PROSITE" id="PS50240">
    <property type="entry name" value="TRYPSIN_DOM"/>
    <property type="match status" value="1"/>
</dbReference>
<dbReference type="GO" id="GO:0005576">
    <property type="term" value="C:extracellular region"/>
    <property type="evidence" value="ECO:0007669"/>
    <property type="project" value="UniProtKB-SubCell"/>
</dbReference>
<keyword evidence="4 10" id="KW-0378">Hydrolase</keyword>
<gene>
    <name evidence="12" type="primary">LOC107373338</name>
</gene>
<evidence type="ECO:0000256" key="3">
    <source>
        <dbReference type="ARBA" id="ARBA00022729"/>
    </source>
</evidence>
<evidence type="ECO:0000256" key="1">
    <source>
        <dbReference type="ARBA" id="ARBA00004239"/>
    </source>
</evidence>
<dbReference type="CDD" id="cd00190">
    <property type="entry name" value="Tryp_SPc"/>
    <property type="match status" value="1"/>
</dbReference>
<dbReference type="InterPro" id="IPR043504">
    <property type="entry name" value="Peptidase_S1_PA_chymotrypsin"/>
</dbReference>
<evidence type="ECO:0000313" key="13">
    <source>
        <dbReference type="Proteomes" id="UP000694548"/>
    </source>
</evidence>
<dbReference type="PRINTS" id="PR00722">
    <property type="entry name" value="CHYMOTRYPSIN"/>
</dbReference>
<name>A0A8C6MBE3_NOTFU</name>
<dbReference type="InterPro" id="IPR001314">
    <property type="entry name" value="Peptidase_S1A"/>
</dbReference>
<dbReference type="Ensembl" id="ENSNFUT00015033268.1">
    <property type="protein sequence ID" value="ENSNFUP00015031832.1"/>
    <property type="gene ID" value="ENSNFUG00015015591.1"/>
</dbReference>
<dbReference type="AlphaFoldDB" id="A0A8C6MBE3"/>
<comment type="subcellular location">
    <subcellularLocation>
        <location evidence="1">Secreted</location>
        <location evidence="1">Extracellular space</location>
    </subcellularLocation>
</comment>
<dbReference type="InterPro" id="IPR009003">
    <property type="entry name" value="Peptidase_S1_PA"/>
</dbReference>
<keyword evidence="2 10" id="KW-0645">Protease</keyword>
<evidence type="ECO:0000256" key="2">
    <source>
        <dbReference type="ARBA" id="ARBA00022670"/>
    </source>
</evidence>
<keyword evidence="6" id="KW-0865">Zymogen</keyword>
<reference evidence="12" key="2">
    <citation type="submission" date="2025-09" db="UniProtKB">
        <authorList>
            <consortium name="Ensembl"/>
        </authorList>
    </citation>
    <scope>IDENTIFICATION</scope>
</reference>
<comment type="catalytic activity">
    <reaction evidence="8">
        <text>Preferential cleavage: Arg-|-Xaa, Lys-|-Xaa.</text>
        <dbReference type="EC" id="3.4.21.4"/>
    </reaction>
</comment>
<dbReference type="GO" id="GO:0006508">
    <property type="term" value="P:proteolysis"/>
    <property type="evidence" value="ECO:0007669"/>
    <property type="project" value="UniProtKB-KW"/>
</dbReference>
<dbReference type="InterPro" id="IPR001254">
    <property type="entry name" value="Trypsin_dom"/>
</dbReference>
<accession>A0A8C6MBE3</accession>
<dbReference type="InterPro" id="IPR018114">
    <property type="entry name" value="TRYPSIN_HIS"/>
</dbReference>
<sequence length="266" mass="29299">MKGRLMFASVLCLDINKNSKPLLMSNTVVTLPSASLVHAGRIVGGCEAVPHSRPYMVFLERIMEDGKTKYCGGFLLSEDFMMTAAHCQAEKYTAWVGVHDTSTRDSDKSVQKTSIKEAFPHQNFNSSNYINDIMILKFSSKVKINQVVETISLADQDAGSLPSSCSVSGWGVTSWNNQYITNILKEVNVTVINDDVNNCSKMKFYCSKDKTGPGQGDSGGPLVCDGKAYGVVSTLFKKPYSNEIPLALYTMIPEYKEWINSVINEA</sequence>
<dbReference type="Proteomes" id="UP000694548">
    <property type="component" value="Unassembled WGS sequence"/>
</dbReference>
<protein>
    <recommendedName>
        <fullName evidence="9">trypsin</fullName>
        <ecNumber evidence="9">3.4.21.4</ecNumber>
    </recommendedName>
</protein>
<dbReference type="GO" id="GO:0004252">
    <property type="term" value="F:serine-type endopeptidase activity"/>
    <property type="evidence" value="ECO:0007669"/>
    <property type="project" value="UniProtKB-EC"/>
</dbReference>
<organism evidence="12 13">
    <name type="scientific">Nothobranchius furzeri</name>
    <name type="common">Turquoise killifish</name>
    <dbReference type="NCBI Taxonomy" id="105023"/>
    <lineage>
        <taxon>Eukaryota</taxon>
        <taxon>Metazoa</taxon>
        <taxon>Chordata</taxon>
        <taxon>Craniata</taxon>
        <taxon>Vertebrata</taxon>
        <taxon>Euteleostomi</taxon>
        <taxon>Actinopterygii</taxon>
        <taxon>Neopterygii</taxon>
        <taxon>Teleostei</taxon>
        <taxon>Neoteleostei</taxon>
        <taxon>Acanthomorphata</taxon>
        <taxon>Ovalentaria</taxon>
        <taxon>Atherinomorphae</taxon>
        <taxon>Cyprinodontiformes</taxon>
        <taxon>Nothobranchiidae</taxon>
        <taxon>Nothobranchius</taxon>
    </lineage>
</organism>
<dbReference type="InterPro" id="IPR033116">
    <property type="entry name" value="TRYPSIN_SER"/>
</dbReference>
<evidence type="ECO:0000313" key="12">
    <source>
        <dbReference type="Ensembl" id="ENSNFUP00015031832.1"/>
    </source>
</evidence>
<dbReference type="PANTHER" id="PTHR24271:SF81">
    <property type="entry name" value="GRANZYME B"/>
    <property type="match status" value="1"/>
</dbReference>
<evidence type="ECO:0000256" key="9">
    <source>
        <dbReference type="ARBA" id="ARBA00038868"/>
    </source>
</evidence>
<dbReference type="SUPFAM" id="SSF50494">
    <property type="entry name" value="Trypsin-like serine proteases"/>
    <property type="match status" value="1"/>
</dbReference>
<proteinExistence type="predicted"/>
<dbReference type="PROSITE" id="PS00134">
    <property type="entry name" value="TRYPSIN_HIS"/>
    <property type="match status" value="1"/>
</dbReference>